<feature type="region of interest" description="Disordered" evidence="1">
    <location>
        <begin position="1"/>
        <end position="22"/>
    </location>
</feature>
<protein>
    <recommendedName>
        <fullName evidence="5">Transmembrane protein</fullName>
    </recommendedName>
</protein>
<feature type="region of interest" description="Disordered" evidence="1">
    <location>
        <begin position="171"/>
        <end position="204"/>
    </location>
</feature>
<organism evidence="3 4">
    <name type="scientific">Pholiota conissans</name>
    <dbReference type="NCBI Taxonomy" id="109636"/>
    <lineage>
        <taxon>Eukaryota</taxon>
        <taxon>Fungi</taxon>
        <taxon>Dikarya</taxon>
        <taxon>Basidiomycota</taxon>
        <taxon>Agaricomycotina</taxon>
        <taxon>Agaricomycetes</taxon>
        <taxon>Agaricomycetidae</taxon>
        <taxon>Agaricales</taxon>
        <taxon>Agaricineae</taxon>
        <taxon>Strophariaceae</taxon>
        <taxon>Pholiota</taxon>
    </lineage>
</organism>
<evidence type="ECO:0000313" key="4">
    <source>
        <dbReference type="Proteomes" id="UP000807469"/>
    </source>
</evidence>
<name>A0A9P5YRA8_9AGAR</name>
<feature type="region of interest" description="Disordered" evidence="1">
    <location>
        <begin position="34"/>
        <end position="57"/>
    </location>
</feature>
<evidence type="ECO:0000256" key="1">
    <source>
        <dbReference type="SAM" id="MobiDB-lite"/>
    </source>
</evidence>
<feature type="compositionally biased region" description="Polar residues" evidence="1">
    <location>
        <begin position="190"/>
        <end position="204"/>
    </location>
</feature>
<reference evidence="3" key="1">
    <citation type="submission" date="2020-11" db="EMBL/GenBank/DDBJ databases">
        <authorList>
            <consortium name="DOE Joint Genome Institute"/>
            <person name="Ahrendt S."/>
            <person name="Riley R."/>
            <person name="Andreopoulos W."/>
            <person name="Labutti K."/>
            <person name="Pangilinan J."/>
            <person name="Ruiz-Duenas F.J."/>
            <person name="Barrasa J.M."/>
            <person name="Sanchez-Garcia M."/>
            <person name="Camarero S."/>
            <person name="Miyauchi S."/>
            <person name="Serrano A."/>
            <person name="Linde D."/>
            <person name="Babiker R."/>
            <person name="Drula E."/>
            <person name="Ayuso-Fernandez I."/>
            <person name="Pacheco R."/>
            <person name="Padilla G."/>
            <person name="Ferreira P."/>
            <person name="Barriuso J."/>
            <person name="Kellner H."/>
            <person name="Castanera R."/>
            <person name="Alfaro M."/>
            <person name="Ramirez L."/>
            <person name="Pisabarro A.G."/>
            <person name="Kuo A."/>
            <person name="Tritt A."/>
            <person name="Lipzen A."/>
            <person name="He G."/>
            <person name="Yan M."/>
            <person name="Ng V."/>
            <person name="Cullen D."/>
            <person name="Martin F."/>
            <person name="Rosso M.-N."/>
            <person name="Henrissat B."/>
            <person name="Hibbett D."/>
            <person name="Martinez A.T."/>
            <person name="Grigoriev I.V."/>
        </authorList>
    </citation>
    <scope>NUCLEOTIDE SEQUENCE</scope>
    <source>
        <strain evidence="3">CIRM-BRFM 674</strain>
    </source>
</reference>
<keyword evidence="4" id="KW-1185">Reference proteome</keyword>
<dbReference type="EMBL" id="MU155559">
    <property type="protein sequence ID" value="KAF9472250.1"/>
    <property type="molecule type" value="Genomic_DNA"/>
</dbReference>
<accession>A0A9P5YRA8</accession>
<feature type="compositionally biased region" description="Polar residues" evidence="1">
    <location>
        <begin position="171"/>
        <end position="181"/>
    </location>
</feature>
<gene>
    <name evidence="3" type="ORF">BDN70DRAFT_818910</name>
</gene>
<keyword evidence="2" id="KW-1133">Transmembrane helix</keyword>
<keyword evidence="2" id="KW-0812">Transmembrane</keyword>
<dbReference type="Proteomes" id="UP000807469">
    <property type="component" value="Unassembled WGS sequence"/>
</dbReference>
<evidence type="ECO:0000313" key="3">
    <source>
        <dbReference type="EMBL" id="KAF9472250.1"/>
    </source>
</evidence>
<evidence type="ECO:0000256" key="2">
    <source>
        <dbReference type="SAM" id="Phobius"/>
    </source>
</evidence>
<feature type="transmembrane region" description="Helical" evidence="2">
    <location>
        <begin position="452"/>
        <end position="473"/>
    </location>
</feature>
<sequence>MLPKQQRPVGPRHVSAASVDTNASAMAESTISLGLSRFPEPPSSIPSTSPRGNVCSPSSSIGTFNTVAPLTFPLRPNSKLQDNPAQPSSSSHILSPYDWHEGASSIDVDAAEDRLLPTSFITSLLQENVDFRKSKRNSHVSETFSSISEMTYPPIISRPLNGYITSSFRNSPQRRLQQSKAPPSAYPQPVASSNRVSTDSETLHSNQDYPAISRAINSSRIGKAARVPIVGVAPATLRSISSCSQISSMQDSDTIGSVTKGYQTKLSTTYETGHELPVDNQNIPALPSKGSQKGFLQETSRRNPLVRQSFHSHQSAAPSFISRVSELSYRIFNWKKAEPLPPVPINPQIPLEVEQPYRNKEQSTLLPDLVDRAGVLRDLLDHGQYPHNSLSAYQSLPVGVDPLIDKQQPTDQDTPYISKKAHLSPLHKKQPTDIYYQHPQKGPHRTSTWRKVVLSIVAILVIGAISVALGFTVGRKKSSQFNCAANLTGSFCNIGNADSFVFVCVADSTCVCTSTSGCNALARSILGLLPTVNRAFSVNISSAAAYSSIWLMQGSPSTRSCTDQALLIDLGKNLDPASFPNRVEWAQAALLWNAIQTQDINSVQQLQLRVQTLPWSIIGSTDGPVSPAATFAITSSGFTYNFASQTLSQASASFVTLGRPSTAQISQVNSAGTAALDRMYSYAQASATQRQVALKNYWTSVLLQDANDLPIFKSAISMSPIMLPFNASSPQIRNLYGLSATTPFPPPLSCFPGLNSDLLQEISAVESTVFSLPDAVPATQFDPACYSGRPVYGVLNILRLRLPFLDSQPDVNRQAVTLSQDAASRAVICNGQLFNSVSLNTTKPLSSTPFQSDPRQYGTLTLSDHVILEYLSSIADITVATALVKFVLATMNKGPVPPDASSHLYRSLASMPMLSIAVFGAIRRSDLTSTVSPFTTPSDSLFFGSPDGTVLRNWAINSSIGSILWTQNATSPLIVHDQSLDSSATISTIWNVTSQAILFNITSVSLTNVTASLQATKSFSPQ</sequence>
<dbReference type="AlphaFoldDB" id="A0A9P5YRA8"/>
<evidence type="ECO:0008006" key="5">
    <source>
        <dbReference type="Google" id="ProtNLM"/>
    </source>
</evidence>
<comment type="caution">
    <text evidence="3">The sequence shown here is derived from an EMBL/GenBank/DDBJ whole genome shotgun (WGS) entry which is preliminary data.</text>
</comment>
<dbReference type="OrthoDB" id="5595612at2759"/>
<keyword evidence="2" id="KW-0472">Membrane</keyword>
<proteinExistence type="predicted"/>